<evidence type="ECO:0000256" key="3">
    <source>
        <dbReference type="ARBA" id="ARBA00022490"/>
    </source>
</evidence>
<feature type="compositionally biased region" description="Basic and acidic residues" evidence="15">
    <location>
        <begin position="628"/>
        <end position="650"/>
    </location>
</feature>
<dbReference type="EMBL" id="JAWJWF010000050">
    <property type="protein sequence ID" value="KAK6618310.1"/>
    <property type="molecule type" value="Genomic_DNA"/>
</dbReference>
<keyword evidence="18" id="KW-1185">Reference proteome</keyword>
<evidence type="ECO:0000256" key="5">
    <source>
        <dbReference type="ARBA" id="ARBA00022723"/>
    </source>
</evidence>
<feature type="domain" description="VLRF1" evidence="16">
    <location>
        <begin position="201"/>
        <end position="344"/>
    </location>
</feature>
<accession>A0ABR1AFP1</accession>
<evidence type="ECO:0000256" key="10">
    <source>
        <dbReference type="ARBA" id="ARBA00022833"/>
    </source>
</evidence>
<keyword evidence="10" id="KW-0862">Zinc</keyword>
<evidence type="ECO:0000256" key="14">
    <source>
        <dbReference type="PROSITE-ProRule" id="PRU01389"/>
    </source>
</evidence>
<evidence type="ECO:0000313" key="18">
    <source>
        <dbReference type="Proteomes" id="UP001359485"/>
    </source>
</evidence>
<keyword evidence="11 13" id="KW-0040">ANK repeat</keyword>
<evidence type="ECO:0000256" key="7">
    <source>
        <dbReference type="ARBA" id="ARBA00022759"/>
    </source>
</evidence>
<keyword evidence="9 14" id="KW-0378">Hydrolase</keyword>
<feature type="compositionally biased region" description="Basic residues" evidence="15">
    <location>
        <begin position="616"/>
        <end position="627"/>
    </location>
</feature>
<proteinExistence type="inferred from homology"/>
<dbReference type="Pfam" id="PF00023">
    <property type="entry name" value="Ank"/>
    <property type="match status" value="1"/>
</dbReference>
<evidence type="ECO:0000256" key="4">
    <source>
        <dbReference type="ARBA" id="ARBA00022722"/>
    </source>
</evidence>
<evidence type="ECO:0000256" key="6">
    <source>
        <dbReference type="ARBA" id="ARBA00022737"/>
    </source>
</evidence>
<dbReference type="Proteomes" id="UP001359485">
    <property type="component" value="Unassembled WGS sequence"/>
</dbReference>
<evidence type="ECO:0000256" key="1">
    <source>
        <dbReference type="ARBA" id="ARBA00004496"/>
    </source>
</evidence>
<feature type="region of interest" description="Disordered" evidence="15">
    <location>
        <begin position="599"/>
        <end position="650"/>
    </location>
</feature>
<sequence length="727" mass="82973">MEYKNVKIYDSVAKTLLPGLCVAEVMNLNDADGSSVQVQNSSLQNLKELTISDVLSCSYCLVTFSDNVEQRNHYKLDWHRYNLKRALVGSKPVTEDLFLCVAGDISSISGSDTETTVENSDSEGNENYEQNKKMIGTNNCHNTFTTIRHTKVFFENSRNEIFSLYRCLLQGKNESLKKEDLVKYTSDLIERSQRWLIVMLDSSVLKNYATGGGHFAAAVFENGHITHHKTFHSYTVRAKQGGSQSTKDNRSGSFAKSAGASLRRYNEQTLIQHIQEIMKAWGEVLKQCSLLIYRATGPWNRSVLFGGKNPPLTKTDKRLRNIPFPTKRATFKEVQRVYQILSNIEIYGCADDFKVNFPKSPGKRTAAGDEQNKAGKSDFCSLKFVKQKKHLEKKLSNDECLEHEKSESSSDEEEVNFVWNDCVIDLNQLQEFEDDVPEAVKCARTSRSSSKKKKKRGNNKHTPKVKELNQMFCRMHWRLFECCKAKNKETFIQILSTYNDLPNRSSVDTKENNKSITVFTKEDFIGCLNTAFEEDGENTVLHVAAVEKLPEFVTLLLNAGADPTIKNKQKQTPYDLAGDKKTKNSFRAFFASYPEKYDLKKANIPPPPTEEMGKRREQKKKEKKKSKQMRDKLKRQENKEKREEENEKEKFLALSDREKCALAAERRLLASLTANSKSSKPPVLSRCFQCAWDMTGKVPFEYGIYRFCSMPCLKAHKSKTKSQGDAN</sequence>
<evidence type="ECO:0000256" key="12">
    <source>
        <dbReference type="ARBA" id="ARBA00023054"/>
    </source>
</evidence>
<feature type="active site" evidence="14">
    <location>
        <position position="244"/>
    </location>
</feature>
<dbReference type="PROSITE" id="PS50088">
    <property type="entry name" value="ANK_REPEAT"/>
    <property type="match status" value="1"/>
</dbReference>
<dbReference type="SUPFAM" id="SSF48403">
    <property type="entry name" value="Ankyrin repeat"/>
    <property type="match status" value="1"/>
</dbReference>
<comment type="caution">
    <text evidence="17">The sequence shown here is derived from an EMBL/GenBank/DDBJ whole genome shotgun (WGS) entry which is preliminary data.</text>
</comment>
<keyword evidence="5" id="KW-0479">Metal-binding</keyword>
<dbReference type="InterPro" id="IPR041175">
    <property type="entry name" value="VLRF1/Vms1"/>
</dbReference>
<protein>
    <recommendedName>
        <fullName evidence="16">VLRF1 domain-containing protein</fullName>
    </recommendedName>
</protein>
<dbReference type="PANTHER" id="PTHR16036:SF2">
    <property type="entry name" value="TRNA ENDONUCLEASE ANKZF1"/>
    <property type="match status" value="1"/>
</dbReference>
<evidence type="ECO:0000256" key="11">
    <source>
        <dbReference type="ARBA" id="ARBA00023043"/>
    </source>
</evidence>
<evidence type="ECO:0000259" key="16">
    <source>
        <dbReference type="PROSITE" id="PS52044"/>
    </source>
</evidence>
<evidence type="ECO:0000256" key="8">
    <source>
        <dbReference type="ARBA" id="ARBA00022771"/>
    </source>
</evidence>
<dbReference type="PROSITE" id="PS52044">
    <property type="entry name" value="VLRF1"/>
    <property type="match status" value="1"/>
</dbReference>
<dbReference type="Gene3D" id="1.25.40.20">
    <property type="entry name" value="Ankyrin repeat-containing domain"/>
    <property type="match status" value="1"/>
</dbReference>
<dbReference type="InterPro" id="IPR047139">
    <property type="entry name" value="ANKZ1/VMS1"/>
</dbReference>
<evidence type="ECO:0000256" key="9">
    <source>
        <dbReference type="ARBA" id="ARBA00022801"/>
    </source>
</evidence>
<keyword evidence="12" id="KW-0175">Coiled coil</keyword>
<dbReference type="InterPro" id="IPR036770">
    <property type="entry name" value="Ankyrin_rpt-contain_sf"/>
</dbReference>
<dbReference type="PROSITE" id="PS50297">
    <property type="entry name" value="ANK_REP_REGION"/>
    <property type="match status" value="1"/>
</dbReference>
<feature type="repeat" description="ANK" evidence="13">
    <location>
        <begin position="536"/>
        <end position="568"/>
    </location>
</feature>
<dbReference type="PROSITE" id="PS00028">
    <property type="entry name" value="ZINC_FINGER_C2H2_1"/>
    <property type="match status" value="1"/>
</dbReference>
<organism evidence="17 18">
    <name type="scientific">Polyplax serrata</name>
    <name type="common">Common mouse louse</name>
    <dbReference type="NCBI Taxonomy" id="468196"/>
    <lineage>
        <taxon>Eukaryota</taxon>
        <taxon>Metazoa</taxon>
        <taxon>Ecdysozoa</taxon>
        <taxon>Arthropoda</taxon>
        <taxon>Hexapoda</taxon>
        <taxon>Insecta</taxon>
        <taxon>Pterygota</taxon>
        <taxon>Neoptera</taxon>
        <taxon>Paraneoptera</taxon>
        <taxon>Psocodea</taxon>
        <taxon>Troctomorpha</taxon>
        <taxon>Phthiraptera</taxon>
        <taxon>Anoplura</taxon>
        <taxon>Polyplacidae</taxon>
        <taxon>Polyplax</taxon>
    </lineage>
</organism>
<keyword evidence="7 14" id="KW-0255">Endonuclease</keyword>
<gene>
    <name evidence="17" type="ORF">RUM44_002762</name>
</gene>
<dbReference type="InterPro" id="IPR041540">
    <property type="entry name" value="VATC"/>
</dbReference>
<comment type="subcellular location">
    <subcellularLocation>
        <location evidence="1">Cytoplasm</location>
    </subcellularLocation>
</comment>
<keyword evidence="6" id="KW-0677">Repeat</keyword>
<reference evidence="17 18" key="1">
    <citation type="submission" date="2023-09" db="EMBL/GenBank/DDBJ databases">
        <title>Genomes of two closely related lineages of the louse Polyplax serrata with different host specificities.</title>
        <authorList>
            <person name="Martinu J."/>
            <person name="Tarabai H."/>
            <person name="Stefka J."/>
            <person name="Hypsa V."/>
        </authorList>
    </citation>
    <scope>NUCLEOTIDE SEQUENCE [LARGE SCALE GENOMIC DNA]</scope>
    <source>
        <strain evidence="17">98ZLc_SE</strain>
    </source>
</reference>
<keyword evidence="3 14" id="KW-0963">Cytoplasm</keyword>
<keyword evidence="4 14" id="KW-0540">Nuclease</keyword>
<keyword evidence="8" id="KW-0863">Zinc-finger</keyword>
<dbReference type="PANTHER" id="PTHR16036">
    <property type="entry name" value="ANKYRIN REPEAT AND ZINC FINGER DOMAIN-CONTAINING PROTEIN 1"/>
    <property type="match status" value="1"/>
</dbReference>
<dbReference type="InterPro" id="IPR013087">
    <property type="entry name" value="Znf_C2H2_type"/>
</dbReference>
<evidence type="ECO:0000256" key="2">
    <source>
        <dbReference type="ARBA" id="ARBA00009262"/>
    </source>
</evidence>
<dbReference type="Pfam" id="PF18716">
    <property type="entry name" value="VATC"/>
    <property type="match status" value="1"/>
</dbReference>
<comment type="similarity">
    <text evidence="2 14">Belongs to the ANKZF1/VMS1 family.</text>
</comment>
<name>A0ABR1AFP1_POLSC</name>
<dbReference type="SMART" id="SM00451">
    <property type="entry name" value="ZnF_U1"/>
    <property type="match status" value="1"/>
</dbReference>
<comment type="domain">
    <text evidence="14">The VLRF1 domain mediates binding to the 60S ribosomal subunit.</text>
</comment>
<evidence type="ECO:0000256" key="15">
    <source>
        <dbReference type="SAM" id="MobiDB-lite"/>
    </source>
</evidence>
<dbReference type="Pfam" id="PF18826">
    <property type="entry name" value="bVLRF1"/>
    <property type="match status" value="1"/>
</dbReference>
<dbReference type="InterPro" id="IPR002110">
    <property type="entry name" value="Ankyrin_rpt"/>
</dbReference>
<evidence type="ECO:0000256" key="13">
    <source>
        <dbReference type="PROSITE-ProRule" id="PRU00023"/>
    </source>
</evidence>
<evidence type="ECO:0000313" key="17">
    <source>
        <dbReference type="EMBL" id="KAK6618310.1"/>
    </source>
</evidence>
<dbReference type="InterPro" id="IPR003604">
    <property type="entry name" value="Matrin/U1-like-C_Znf_C2H2"/>
</dbReference>